<feature type="binding site" evidence="19">
    <location>
        <position position="179"/>
    </location>
    <ligand>
        <name>Zn(2+)</name>
        <dbReference type="ChEBI" id="CHEBI:29105"/>
    </ligand>
</feature>
<dbReference type="Proteomes" id="UP000032900">
    <property type="component" value="Unassembled WGS sequence"/>
</dbReference>
<dbReference type="GO" id="GO:0046872">
    <property type="term" value="F:metal ion binding"/>
    <property type="evidence" value="ECO:0007669"/>
    <property type="project" value="UniProtKB-KW"/>
</dbReference>
<feature type="binding site" evidence="19">
    <location>
        <position position="180"/>
    </location>
    <ligand>
        <name>Zn(2+)</name>
        <dbReference type="ChEBI" id="CHEBI:29105"/>
    </ligand>
</feature>
<evidence type="ECO:0000256" key="10">
    <source>
        <dbReference type="ARBA" id="ARBA00022628"/>
    </source>
</evidence>
<dbReference type="InterPro" id="IPR050554">
    <property type="entry name" value="Met_Synthase/Corrinoid"/>
</dbReference>
<evidence type="ECO:0000256" key="9">
    <source>
        <dbReference type="ARBA" id="ARBA00022605"/>
    </source>
</evidence>
<evidence type="ECO:0000256" key="19">
    <source>
        <dbReference type="PROSITE-ProRule" id="PRU00333"/>
    </source>
</evidence>
<dbReference type="GO" id="GO:0031419">
    <property type="term" value="F:cobalamin binding"/>
    <property type="evidence" value="ECO:0007669"/>
    <property type="project" value="UniProtKB-KW"/>
</dbReference>
<dbReference type="PROSITE" id="PS50972">
    <property type="entry name" value="PTERIN_BINDING"/>
    <property type="match status" value="1"/>
</dbReference>
<evidence type="ECO:0000256" key="1">
    <source>
        <dbReference type="ARBA" id="ARBA00001700"/>
    </source>
</evidence>
<dbReference type="InterPro" id="IPR003726">
    <property type="entry name" value="HCY_dom"/>
</dbReference>
<feature type="domain" description="Pterin-binding" evidence="21">
    <location>
        <begin position="225"/>
        <end position="322"/>
    </location>
</feature>
<keyword evidence="10" id="KW-0846">Cobalamin</keyword>
<comment type="cofactor">
    <cofactor evidence="2 19">
        <name>Zn(2+)</name>
        <dbReference type="ChEBI" id="CHEBI:29105"/>
    </cofactor>
</comment>
<evidence type="ECO:0000256" key="5">
    <source>
        <dbReference type="ARBA" id="ARBA00010398"/>
    </source>
</evidence>
<comment type="function">
    <text evidence="17">Catalyzes the transfer of a methyl group from methyl-cobalamin to homocysteine, yielding enzyme-bound cob(I)alamin and methionine. Subsequently, remethylates the cofactor using methyltetrahydrofolate.</text>
</comment>
<evidence type="ECO:0000256" key="2">
    <source>
        <dbReference type="ARBA" id="ARBA00001947"/>
    </source>
</evidence>
<keyword evidence="16" id="KW-0170">Cobalt</keyword>
<evidence type="ECO:0000256" key="13">
    <source>
        <dbReference type="ARBA" id="ARBA00022723"/>
    </source>
</evidence>
<evidence type="ECO:0000259" key="21">
    <source>
        <dbReference type="PROSITE" id="PS50972"/>
    </source>
</evidence>
<evidence type="ECO:0000256" key="4">
    <source>
        <dbReference type="ARBA" id="ARBA00005178"/>
    </source>
</evidence>
<keyword evidence="13 19" id="KW-0479">Metal-binding</keyword>
<dbReference type="GO" id="GO:0046653">
    <property type="term" value="P:tetrahydrofolate metabolic process"/>
    <property type="evidence" value="ECO:0007669"/>
    <property type="project" value="TreeGrafter"/>
</dbReference>
<dbReference type="InterPro" id="IPR000489">
    <property type="entry name" value="Pterin-binding_dom"/>
</dbReference>
<dbReference type="PROSITE" id="PS50970">
    <property type="entry name" value="HCY"/>
    <property type="match status" value="1"/>
</dbReference>
<keyword evidence="8 19" id="KW-0489">Methyltransferase</keyword>
<dbReference type="SUPFAM" id="SSF82282">
    <property type="entry name" value="Homocysteine S-methyltransferase"/>
    <property type="match status" value="1"/>
</dbReference>
<keyword evidence="12" id="KW-0949">S-adenosyl-L-methionine</keyword>
<dbReference type="Pfam" id="PF02574">
    <property type="entry name" value="S-methyl_trans"/>
    <property type="match status" value="1"/>
</dbReference>
<feature type="binding site" evidence="19">
    <location>
        <position position="116"/>
    </location>
    <ligand>
        <name>Zn(2+)</name>
        <dbReference type="ChEBI" id="CHEBI:29105"/>
    </ligand>
</feature>
<dbReference type="EC" id="2.1.1.13" evidence="6"/>
<dbReference type="GO" id="GO:0008705">
    <property type="term" value="F:methionine synthase activity"/>
    <property type="evidence" value="ECO:0007669"/>
    <property type="project" value="UniProtKB-EC"/>
</dbReference>
<gene>
    <name evidence="22" type="ORF">JCM15548_11329</name>
</gene>
<comment type="catalytic activity">
    <reaction evidence="1">
        <text>(6S)-5-methyl-5,6,7,8-tetrahydrofolate + L-homocysteine = (6S)-5,6,7,8-tetrahydrofolate + L-methionine</text>
        <dbReference type="Rhea" id="RHEA:11172"/>
        <dbReference type="ChEBI" id="CHEBI:18608"/>
        <dbReference type="ChEBI" id="CHEBI:57453"/>
        <dbReference type="ChEBI" id="CHEBI:57844"/>
        <dbReference type="ChEBI" id="CHEBI:58199"/>
        <dbReference type="EC" id="2.1.1.13"/>
    </reaction>
</comment>
<dbReference type="InterPro" id="IPR036589">
    <property type="entry name" value="HCY_dom_sf"/>
</dbReference>
<organism evidence="22 23">
    <name type="scientific">Geofilum rubicundum JCM 15548</name>
    <dbReference type="NCBI Taxonomy" id="1236989"/>
    <lineage>
        <taxon>Bacteria</taxon>
        <taxon>Pseudomonadati</taxon>
        <taxon>Bacteroidota</taxon>
        <taxon>Bacteroidia</taxon>
        <taxon>Marinilabiliales</taxon>
        <taxon>Marinilabiliaceae</taxon>
        <taxon>Geofilum</taxon>
    </lineage>
</organism>
<comment type="caution">
    <text evidence="22">The sequence shown here is derived from an EMBL/GenBank/DDBJ whole genome shotgun (WGS) entry which is preliminary data.</text>
</comment>
<evidence type="ECO:0000256" key="15">
    <source>
        <dbReference type="ARBA" id="ARBA00023167"/>
    </source>
</evidence>
<keyword evidence="11 19" id="KW-0808">Transferase</keyword>
<comment type="pathway">
    <text evidence="4">Amino-acid biosynthesis; L-methionine biosynthesis via de novo pathway; L-methionine from L-homocysteine (MetH route): step 1/1.</text>
</comment>
<keyword evidence="15" id="KW-0486">Methionine biosynthesis</keyword>
<keyword evidence="9" id="KW-0028">Amino-acid biosynthesis</keyword>
<evidence type="ECO:0000256" key="17">
    <source>
        <dbReference type="ARBA" id="ARBA00025552"/>
    </source>
</evidence>
<dbReference type="Pfam" id="PF00809">
    <property type="entry name" value="Pterin_bind"/>
    <property type="match status" value="1"/>
</dbReference>
<evidence type="ECO:0000256" key="12">
    <source>
        <dbReference type="ARBA" id="ARBA00022691"/>
    </source>
</evidence>
<evidence type="ECO:0000256" key="3">
    <source>
        <dbReference type="ARBA" id="ARBA00001956"/>
    </source>
</evidence>
<sequence length="322" mass="34746">MGPTNKTASLSPDVNNPGYRAVTFDDLADVYGAQAAGLLDGGVDILLLETIFDTLNAKAALYGIQRELRRRGIEDFPVMVSVTVADASGRTLSGQTMEAFIISVSHMPLFSIGLNCSFGASDLRLYVEELGRKVPFYVSAYPNAGLPNQFGEYDETPDEMAPQILDYLKQGLVNIIGGCCGTTPEHIAAFAKLLKDGEPHVPTQLEKTTRISGLEPLVIDKMTNFVNIGERTNVAGSKKFARLIREEKYEEALTVARDQVDGGAQVIDVNMDDAMLEAKKEMVTFLNLMGAEPEIARLPVMIDSSLGGVGGRTKMYAGQIGG</sequence>
<dbReference type="GO" id="GO:0005829">
    <property type="term" value="C:cytosol"/>
    <property type="evidence" value="ECO:0007669"/>
    <property type="project" value="TreeGrafter"/>
</dbReference>
<proteinExistence type="inferred from homology"/>
<name>A0A0E9LWB3_9BACT</name>
<dbReference type="GO" id="GO:0050667">
    <property type="term" value="P:homocysteine metabolic process"/>
    <property type="evidence" value="ECO:0007669"/>
    <property type="project" value="TreeGrafter"/>
</dbReference>
<dbReference type="InterPro" id="IPR011005">
    <property type="entry name" value="Dihydropteroate_synth-like_sf"/>
</dbReference>
<dbReference type="PANTHER" id="PTHR45833:SF1">
    <property type="entry name" value="METHIONINE SYNTHASE"/>
    <property type="match status" value="1"/>
</dbReference>
<evidence type="ECO:0000256" key="6">
    <source>
        <dbReference type="ARBA" id="ARBA00012032"/>
    </source>
</evidence>
<accession>A0A0E9LWB3</accession>
<evidence type="ECO:0000256" key="8">
    <source>
        <dbReference type="ARBA" id="ARBA00022603"/>
    </source>
</evidence>
<dbReference type="Gene3D" id="3.20.20.20">
    <property type="entry name" value="Dihydropteroate synthase-like"/>
    <property type="match status" value="1"/>
</dbReference>
<evidence type="ECO:0000259" key="20">
    <source>
        <dbReference type="PROSITE" id="PS50970"/>
    </source>
</evidence>
<dbReference type="AlphaFoldDB" id="A0A0E9LWB3"/>
<evidence type="ECO:0000256" key="18">
    <source>
        <dbReference type="ARBA" id="ARBA00031040"/>
    </source>
</evidence>
<comment type="cofactor">
    <cofactor evidence="3">
        <name>methylcob(III)alamin</name>
        <dbReference type="ChEBI" id="CHEBI:28115"/>
    </cofactor>
</comment>
<keyword evidence="23" id="KW-1185">Reference proteome</keyword>
<evidence type="ECO:0000256" key="14">
    <source>
        <dbReference type="ARBA" id="ARBA00022833"/>
    </source>
</evidence>
<dbReference type="STRING" id="1236989.JCM15548_11329"/>
<evidence type="ECO:0000256" key="16">
    <source>
        <dbReference type="ARBA" id="ARBA00023285"/>
    </source>
</evidence>
<dbReference type="PANTHER" id="PTHR45833">
    <property type="entry name" value="METHIONINE SYNTHASE"/>
    <property type="match status" value="1"/>
</dbReference>
<dbReference type="Gene3D" id="3.20.20.330">
    <property type="entry name" value="Homocysteine-binding-like domain"/>
    <property type="match status" value="1"/>
</dbReference>
<keyword evidence="14 19" id="KW-0862">Zinc</keyword>
<dbReference type="EMBL" id="BAZW01000007">
    <property type="protein sequence ID" value="GAO29165.1"/>
    <property type="molecule type" value="Genomic_DNA"/>
</dbReference>
<comment type="similarity">
    <text evidence="5">Belongs to the vitamin-B12 dependent methionine synthase family.</text>
</comment>
<evidence type="ECO:0000313" key="22">
    <source>
        <dbReference type="EMBL" id="GAO29165.1"/>
    </source>
</evidence>
<protein>
    <recommendedName>
        <fullName evidence="7">Methionine synthase</fullName>
        <ecNumber evidence="6">2.1.1.13</ecNumber>
    </recommendedName>
    <alternativeName>
        <fullName evidence="18">5-methyltetrahydrofolate--homocysteine methyltransferase</fullName>
    </alternativeName>
</protein>
<feature type="domain" description="Hcy-binding" evidence="20">
    <location>
        <begin position="1"/>
        <end position="194"/>
    </location>
</feature>
<evidence type="ECO:0000256" key="7">
    <source>
        <dbReference type="ARBA" id="ARBA00013998"/>
    </source>
</evidence>
<evidence type="ECO:0000256" key="11">
    <source>
        <dbReference type="ARBA" id="ARBA00022679"/>
    </source>
</evidence>
<reference evidence="22 23" key="1">
    <citation type="journal article" date="2015" name="Microbes Environ.">
        <title>Distribution and evolution of nitrogen fixation genes in the phylum bacteroidetes.</title>
        <authorList>
            <person name="Inoue J."/>
            <person name="Oshima K."/>
            <person name="Suda W."/>
            <person name="Sakamoto M."/>
            <person name="Iino T."/>
            <person name="Noda S."/>
            <person name="Hongoh Y."/>
            <person name="Hattori M."/>
            <person name="Ohkuma M."/>
        </authorList>
    </citation>
    <scope>NUCLEOTIDE SEQUENCE [LARGE SCALE GENOMIC DNA]</scope>
    <source>
        <strain evidence="22">JCM 15548</strain>
    </source>
</reference>
<dbReference type="GO" id="GO:0032259">
    <property type="term" value="P:methylation"/>
    <property type="evidence" value="ECO:0007669"/>
    <property type="project" value="UniProtKB-KW"/>
</dbReference>
<evidence type="ECO:0000313" key="23">
    <source>
        <dbReference type="Proteomes" id="UP000032900"/>
    </source>
</evidence>
<dbReference type="FunFam" id="3.20.20.330:FF:000001">
    <property type="entry name" value="Methionine synthase"/>
    <property type="match status" value="1"/>
</dbReference>
<dbReference type="UniPathway" id="UPA00051">
    <property type="reaction ID" value="UER00081"/>
</dbReference>